<name>A0A554X0L9_9BURK</name>
<evidence type="ECO:0000313" key="2">
    <source>
        <dbReference type="Proteomes" id="UP000318542"/>
    </source>
</evidence>
<dbReference type="Pfam" id="PF02643">
    <property type="entry name" value="DUF192"/>
    <property type="match status" value="1"/>
</dbReference>
<comment type="caution">
    <text evidence="1">The sequence shown here is derived from an EMBL/GenBank/DDBJ whole genome shotgun (WGS) entry which is preliminary data.</text>
</comment>
<accession>A0A554X0L9</accession>
<reference evidence="1 2" key="1">
    <citation type="submission" date="2019-07" db="EMBL/GenBank/DDBJ databases">
        <title>Tepidimonas thermarum AA-1 draft genome.</title>
        <authorList>
            <person name="Da Costa M.S."/>
            <person name="Froufe H.J.C."/>
            <person name="Egas C."/>
            <person name="Albuquerque L."/>
        </authorList>
    </citation>
    <scope>NUCLEOTIDE SEQUENCE [LARGE SCALE GENOMIC DNA]</scope>
    <source>
        <strain evidence="1 2">AA-1</strain>
    </source>
</reference>
<dbReference type="InterPro" id="IPR003795">
    <property type="entry name" value="DUF192"/>
</dbReference>
<evidence type="ECO:0000313" key="1">
    <source>
        <dbReference type="EMBL" id="TSE29306.1"/>
    </source>
</evidence>
<dbReference type="EMBL" id="VJOL01000027">
    <property type="protein sequence ID" value="TSE29306.1"/>
    <property type="molecule type" value="Genomic_DNA"/>
</dbReference>
<protein>
    <submittedName>
        <fullName evidence="1">Putative ACR</fullName>
    </submittedName>
</protein>
<gene>
    <name evidence="1" type="ORF">Tther_01559</name>
</gene>
<organism evidence="1 2">
    <name type="scientific">Tepidimonas thermarum</name>
    <dbReference type="NCBI Taxonomy" id="335431"/>
    <lineage>
        <taxon>Bacteria</taxon>
        <taxon>Pseudomonadati</taxon>
        <taxon>Pseudomonadota</taxon>
        <taxon>Betaproteobacteria</taxon>
        <taxon>Burkholderiales</taxon>
        <taxon>Tepidimonas</taxon>
    </lineage>
</organism>
<dbReference type="PANTHER" id="PTHR37953:SF1">
    <property type="entry name" value="UPF0127 PROTEIN MJ1496"/>
    <property type="match status" value="1"/>
</dbReference>
<sequence length="183" mass="19978">MLPPRHGAFAPLAGTCTTSSRRYGTANRGRRALLTGGVALALLAANAGMAQPRPAERPQTDLPRVALRAGMHRIDAQVAQTPEQRAIGLMWRRELGPNEGMLFVFEAPAVQCFWMRNTYIPLTAAFIADDGRIVNMADMQPLDDTSHCSREPVRYVLEMAQGWFGKRGIAAGFRLAGAPFGTR</sequence>
<dbReference type="Gene3D" id="2.60.120.1140">
    <property type="entry name" value="Protein of unknown function DUF192"/>
    <property type="match status" value="1"/>
</dbReference>
<dbReference type="AlphaFoldDB" id="A0A554X0L9"/>
<dbReference type="Proteomes" id="UP000318542">
    <property type="component" value="Unassembled WGS sequence"/>
</dbReference>
<dbReference type="PANTHER" id="PTHR37953">
    <property type="entry name" value="UPF0127 PROTEIN MJ1496"/>
    <property type="match status" value="1"/>
</dbReference>
<dbReference type="InterPro" id="IPR038695">
    <property type="entry name" value="Saro_0823-like_sf"/>
</dbReference>
<keyword evidence="2" id="KW-1185">Reference proteome</keyword>
<proteinExistence type="predicted"/>